<dbReference type="PANTHER" id="PTHR42947">
    <property type="entry name" value="COB--COM HETERODISULFIDE REDUCTASE SUBUNIT B 1"/>
    <property type="match status" value="1"/>
</dbReference>
<sequence length="297" mass="32908">MSNYAFYPGCSLHNTARESSQSLLLVMDRLGIGYDEVPDWNCCGGTSAVSLDEQLAVNLAVRNLLQAKSLAGDGLVVPCAHCYHRLMSGKRRVESDPDMRRRVEKELRHPVEDLPPVYNALQVMERAEILEKIRLYAVKSLSGLKVACYYGCQLVRPPRLTNFDHPENPTGLDRIVEILGGEAVPWPLKTECCGGNLSFAKRDVSEKLAQRILDMAIECEAECIVTACPICQANLDLHQFQLFHRSTGAEAASARKKIPVFFFSQLIGLVLGFDSHAVGLSRHFIPAWEALALAGIR</sequence>
<keyword evidence="1" id="KW-0560">Oxidoreductase</keyword>
<organism evidence="3">
    <name type="scientific">Acididesulfobacillus acetoxydans</name>
    <dbReference type="NCBI Taxonomy" id="1561005"/>
    <lineage>
        <taxon>Bacteria</taxon>
        <taxon>Bacillati</taxon>
        <taxon>Bacillota</taxon>
        <taxon>Clostridia</taxon>
        <taxon>Eubacteriales</taxon>
        <taxon>Peptococcaceae</taxon>
        <taxon>Acididesulfobacillus</taxon>
    </lineage>
</organism>
<dbReference type="PANTHER" id="PTHR42947:SF1">
    <property type="entry name" value="COB--COM HETERODISULFIDE REDUCTASE SUBUNIT B 1"/>
    <property type="match status" value="1"/>
</dbReference>
<evidence type="ECO:0000256" key="1">
    <source>
        <dbReference type="ARBA" id="ARBA00023002"/>
    </source>
</evidence>
<evidence type="ECO:0000259" key="2">
    <source>
        <dbReference type="Pfam" id="PF02754"/>
    </source>
</evidence>
<reference evidence="4" key="1">
    <citation type="submission" date="2014-11" db="EMBL/GenBank/DDBJ databases">
        <authorList>
            <person name="Hornung B.V."/>
        </authorList>
    </citation>
    <scope>NUCLEOTIDE SEQUENCE</scope>
    <source>
        <strain evidence="4">INE</strain>
    </source>
</reference>
<evidence type="ECO:0000313" key="5">
    <source>
        <dbReference type="Proteomes" id="UP001071230"/>
    </source>
</evidence>
<dbReference type="InterPro" id="IPR051278">
    <property type="entry name" value="HdrB/HdrD_reductase"/>
</dbReference>
<reference evidence="3" key="2">
    <citation type="submission" date="2020-01" db="EMBL/GenBank/DDBJ databases">
        <authorList>
            <person name="Hornung B."/>
        </authorList>
    </citation>
    <scope>NUCLEOTIDE SEQUENCE</scope>
    <source>
        <strain evidence="3">PacBioINE</strain>
    </source>
</reference>
<dbReference type="KEGG" id="aacx:DEACI_2407"/>
<dbReference type="Gene3D" id="1.20.1050.140">
    <property type="match status" value="1"/>
</dbReference>
<dbReference type="Proteomes" id="UP000836597">
    <property type="component" value="Chromosome"/>
</dbReference>
<feature type="domain" description="Cysteine-rich" evidence="2">
    <location>
        <begin position="4"/>
        <end position="86"/>
    </location>
</feature>
<dbReference type="AlphaFoldDB" id="A0A8S0W8C6"/>
<name>A0A8S0W8C6_9FIRM</name>
<dbReference type="GO" id="GO:0016491">
    <property type="term" value="F:oxidoreductase activity"/>
    <property type="evidence" value="ECO:0007669"/>
    <property type="project" value="UniProtKB-KW"/>
</dbReference>
<gene>
    <name evidence="3" type="ORF">DEACI_2407</name>
    <name evidence="4" type="ORF">DEACI_3525</name>
</gene>
<dbReference type="EMBL" id="LR746496">
    <property type="protein sequence ID" value="CAA7601739.1"/>
    <property type="molecule type" value="Genomic_DNA"/>
</dbReference>
<dbReference type="Proteomes" id="UP001071230">
    <property type="component" value="Unassembled WGS sequence"/>
</dbReference>
<dbReference type="RefSeq" id="WP_240985225.1">
    <property type="nucleotide sequence ID" value="NZ_CDGJ01000110.1"/>
</dbReference>
<protein>
    <submittedName>
        <fullName evidence="4">CoB--CoM heterodisulfide reductase-like protein</fullName>
    </submittedName>
    <submittedName>
        <fullName evidence="3">Cysteine-rich domain protein</fullName>
    </submittedName>
</protein>
<evidence type="ECO:0000313" key="3">
    <source>
        <dbReference type="EMBL" id="CAA7601739.1"/>
    </source>
</evidence>
<proteinExistence type="predicted"/>
<accession>A0A8S0W8C6</accession>
<dbReference type="InterPro" id="IPR004017">
    <property type="entry name" value="Cys_rich_dom"/>
</dbReference>
<dbReference type="Pfam" id="PF02754">
    <property type="entry name" value="CCG"/>
    <property type="match status" value="2"/>
</dbReference>
<feature type="domain" description="Cysteine-rich" evidence="2">
    <location>
        <begin position="146"/>
        <end position="236"/>
    </location>
</feature>
<dbReference type="EMBL" id="CDGJ01000110">
    <property type="protein sequence ID" value="CEJ09042.1"/>
    <property type="molecule type" value="Genomic_DNA"/>
</dbReference>
<evidence type="ECO:0000313" key="4">
    <source>
        <dbReference type="EMBL" id="CEJ09042.1"/>
    </source>
</evidence>
<keyword evidence="5" id="KW-1185">Reference proteome</keyword>